<comment type="caution">
    <text evidence="3">The sequence shown here is derived from an EMBL/GenBank/DDBJ whole genome shotgun (WGS) entry which is preliminary data.</text>
</comment>
<evidence type="ECO:0000256" key="1">
    <source>
        <dbReference type="SAM" id="MobiDB-lite"/>
    </source>
</evidence>
<dbReference type="EMBL" id="JAGTUF010000016">
    <property type="protein sequence ID" value="MBR9972989.1"/>
    <property type="molecule type" value="Genomic_DNA"/>
</dbReference>
<feature type="signal peptide" evidence="2">
    <location>
        <begin position="1"/>
        <end position="18"/>
    </location>
</feature>
<name>A0ABS5IEZ6_9PROT</name>
<feature type="compositionally biased region" description="Low complexity" evidence="1">
    <location>
        <begin position="318"/>
        <end position="341"/>
    </location>
</feature>
<keyword evidence="2" id="KW-0732">Signal</keyword>
<proteinExistence type="predicted"/>
<evidence type="ECO:0000313" key="4">
    <source>
        <dbReference type="Proteomes" id="UP000680714"/>
    </source>
</evidence>
<keyword evidence="4" id="KW-1185">Reference proteome</keyword>
<feature type="compositionally biased region" description="Low complexity" evidence="1">
    <location>
        <begin position="348"/>
        <end position="367"/>
    </location>
</feature>
<feature type="chain" id="PRO_5045206129" evidence="2">
    <location>
        <begin position="19"/>
        <end position="380"/>
    </location>
</feature>
<dbReference type="Proteomes" id="UP000680714">
    <property type="component" value="Unassembled WGS sequence"/>
</dbReference>
<organism evidence="3 4">
    <name type="scientific">Magnetospirillum sulfuroxidans</name>
    <dbReference type="NCBI Taxonomy" id="611300"/>
    <lineage>
        <taxon>Bacteria</taxon>
        <taxon>Pseudomonadati</taxon>
        <taxon>Pseudomonadota</taxon>
        <taxon>Alphaproteobacteria</taxon>
        <taxon>Rhodospirillales</taxon>
        <taxon>Rhodospirillaceae</taxon>
        <taxon>Magnetospirillum</taxon>
    </lineage>
</organism>
<gene>
    <name evidence="3" type="ORF">KEC16_14790</name>
</gene>
<sequence length="380" mass="39316">MKATLRPVLFIAALTVLAACDTVPKPFRHEDGVISALARPKLGRGIALRPSDDLGQSDILMAAVIQAFEDREVPVTLRHGPGFGRVIEASPEGHAAQGQGIVWRLLAADGSEMNRLVTTPATLAKLAAAQVAAQFYPLLEDPDAKPQIAAGTTLPPRPVVRIEPMKGLPGDGDTVLPQALAKALGRERIDVTDTAPYTVVGVVSVAPSGANEDTVTISWLVKRGGAGGAQLARIDQGGAVPRGRLNLTWGSMARDIAEGGASGVAEVVRLAERNRQEQESAAGSRQFTEAGPADIGKPELSDQTNSAPTPSPMPSEPAPSAVAGPSEAPSPASPATPDTAEPAPPKPVKAVVKPKSSAKSSPKPTKAQKAQTAPRIKTDR</sequence>
<reference evidence="3 4" key="1">
    <citation type="submission" date="2021-04" db="EMBL/GenBank/DDBJ databases">
        <title>Magnetospirillum sulfuroxidans sp. nov., a facultative chemolithoautotrophic sulfur-oxidizing alphaproteobacterium isolated from freshwater sediment and proposals for Paramagetospirillum gen. nov., and Magnetospirillaceae fam. nov.</title>
        <authorList>
            <person name="Koziaeva V."/>
            <person name="Geelhoed J.S."/>
            <person name="Sorokin D.Y."/>
            <person name="Grouzdev D.S."/>
        </authorList>
    </citation>
    <scope>NUCLEOTIDE SEQUENCE [LARGE SCALE GENOMIC DNA]</scope>
    <source>
        <strain evidence="3 4">J10</strain>
    </source>
</reference>
<dbReference type="PROSITE" id="PS51257">
    <property type="entry name" value="PROKAR_LIPOPROTEIN"/>
    <property type="match status" value="1"/>
</dbReference>
<accession>A0ABS5IEZ6</accession>
<protein>
    <submittedName>
        <fullName evidence="3">Uncharacterized protein</fullName>
    </submittedName>
</protein>
<feature type="region of interest" description="Disordered" evidence="1">
    <location>
        <begin position="275"/>
        <end position="380"/>
    </location>
</feature>
<evidence type="ECO:0000313" key="3">
    <source>
        <dbReference type="EMBL" id="MBR9972989.1"/>
    </source>
</evidence>
<evidence type="ECO:0000256" key="2">
    <source>
        <dbReference type="SAM" id="SignalP"/>
    </source>
</evidence>